<dbReference type="SUPFAM" id="SSF109604">
    <property type="entry name" value="HD-domain/PDEase-like"/>
    <property type="match status" value="1"/>
</dbReference>
<reference evidence="2 3" key="1">
    <citation type="journal article" date="2005" name="J. Bacteriol.">
        <title>Insights into genome plasticity and pathogenicity of the plant pathogenic Bacterium Xanthomonas campestris pv. vesicatoria revealed by the complete genome sequence.</title>
        <authorList>
            <person name="Thieme F."/>
            <person name="Koebnik R."/>
            <person name="Bekel T."/>
            <person name="Berger C."/>
            <person name="Boch J."/>
            <person name="Buettner D."/>
            <person name="Caldana C."/>
            <person name="Gaigalat L."/>
            <person name="Goesmann A."/>
            <person name="Kay S."/>
            <person name="Kirchner O."/>
            <person name="Lanz C."/>
            <person name="Linke B."/>
            <person name="McHardy A.C."/>
            <person name="Meyer F."/>
            <person name="Mittenhuber G."/>
            <person name="Nies D.H."/>
            <person name="Niesbach-Kloesgen U."/>
            <person name="Patschkowski T."/>
            <person name="Rueckert C."/>
            <person name="Rupp O."/>
            <person name="Schneicker S."/>
            <person name="Schuster S.C."/>
            <person name="Vorhoelter F.J."/>
            <person name="Weber E."/>
            <person name="Puehler A."/>
            <person name="Bonas U."/>
            <person name="Bartels D."/>
            <person name="Kaiser O."/>
        </authorList>
    </citation>
    <scope>NUCLEOTIDE SEQUENCE [LARGE SCALE GENOMIC DNA]</scope>
    <source>
        <strain evidence="2 3">85-10</strain>
    </source>
</reference>
<organism evidence="3">
    <name type="scientific">Xanthomonas euvesicatoria pv. vesicatoria (strain 85-10)</name>
    <name type="common">Xanthomonas campestris pv. vesicatoria</name>
    <dbReference type="NCBI Taxonomy" id="316273"/>
    <lineage>
        <taxon>Bacteria</taxon>
        <taxon>Pseudomonadati</taxon>
        <taxon>Pseudomonadota</taxon>
        <taxon>Gammaproteobacteria</taxon>
        <taxon>Lysobacterales</taxon>
        <taxon>Lysobacteraceae</taxon>
        <taxon>Xanthomonas</taxon>
    </lineage>
</organism>
<dbReference type="Gene3D" id="1.10.3210.10">
    <property type="entry name" value="Hypothetical protein af1432"/>
    <property type="match status" value="1"/>
</dbReference>
<evidence type="ECO:0000259" key="1">
    <source>
        <dbReference type="PROSITE" id="PS51833"/>
    </source>
</evidence>
<accession>Q3BWA4</accession>
<dbReference type="PROSITE" id="PS51833">
    <property type="entry name" value="HDOD"/>
    <property type="match status" value="1"/>
</dbReference>
<dbReference type="SMART" id="SM00471">
    <property type="entry name" value="HDc"/>
    <property type="match status" value="1"/>
</dbReference>
<evidence type="ECO:0000313" key="2">
    <source>
        <dbReference type="EMBL" id="CAJ22859.1"/>
    </source>
</evidence>
<protein>
    <submittedName>
        <fullName evidence="2">Putative metal dependent phosphohydrolase superfamily protein</fullName>
    </submittedName>
</protein>
<dbReference type="InterPro" id="IPR052340">
    <property type="entry name" value="RNase_Y/CdgJ"/>
</dbReference>
<evidence type="ECO:0000313" key="3">
    <source>
        <dbReference type="Proteomes" id="UP000007069"/>
    </source>
</evidence>
<keyword evidence="2" id="KW-0378">Hydrolase</keyword>
<proteinExistence type="predicted"/>
<dbReference type="Pfam" id="PF08668">
    <property type="entry name" value="HDOD"/>
    <property type="match status" value="1"/>
</dbReference>
<dbReference type="PANTHER" id="PTHR33525:SF6">
    <property type="entry name" value="HDOD DOMAIN-CONTAINING PROTEIN"/>
    <property type="match status" value="1"/>
</dbReference>
<dbReference type="InterPro" id="IPR003607">
    <property type="entry name" value="HD/PDEase_dom"/>
</dbReference>
<feature type="domain" description="HDOD" evidence="1">
    <location>
        <begin position="57"/>
        <end position="247"/>
    </location>
</feature>
<dbReference type="EMBL" id="AM039952">
    <property type="protein sequence ID" value="CAJ22859.1"/>
    <property type="molecule type" value="Genomic_DNA"/>
</dbReference>
<dbReference type="GO" id="GO:0016787">
    <property type="term" value="F:hydrolase activity"/>
    <property type="evidence" value="ECO:0007669"/>
    <property type="project" value="UniProtKB-KW"/>
</dbReference>
<dbReference type="HOGENOM" id="CLU_048246_3_0_6"/>
<dbReference type="STRING" id="456327.BJD11_16485"/>
<dbReference type="eggNOG" id="COG1639">
    <property type="taxonomic scope" value="Bacteria"/>
</dbReference>
<sequence length="316" mass="34175">MRCTDPARSLSESSCRRSLAVNRSVLHHAGPRSRAGLSFTHEAIMKLEALFDQLHTLPTVPKVAQDLIRQFDDPQTDIDTLAHSIERDPVIAAKVLRLANSARFHGLRDSTSVEDAAMRLGFNTLRTLVLASAMTGAFRAGPGFDLKAFWRHSFEVAGICRLLARQQGLDPETAFTCGMMHNIGELLIQSGAPEYASRINHETSSAGHAAEETLQLGFGYPEVGAELARRWQLPVVIQHAIAYQVRPAAAPDGARMPLLVAQAVLVCDALHAHGGATAAALEAIRSPLMDGVDLDALFAALPEVIEADRAFAELLH</sequence>
<dbReference type="AlphaFoldDB" id="Q3BWA4"/>
<name>Q3BWA4_XANE5</name>
<dbReference type="PANTHER" id="PTHR33525">
    <property type="match status" value="1"/>
</dbReference>
<dbReference type="Proteomes" id="UP000007069">
    <property type="component" value="Chromosome"/>
</dbReference>
<dbReference type="InterPro" id="IPR013976">
    <property type="entry name" value="HDOD"/>
</dbReference>
<gene>
    <name evidence="2" type="ordered locus">XCV1228</name>
</gene>
<dbReference type="KEGG" id="xcv:XCV1228"/>